<dbReference type="Gene3D" id="3.30.565.10">
    <property type="entry name" value="Histidine kinase-like ATPase, C-terminal domain"/>
    <property type="match status" value="1"/>
</dbReference>
<evidence type="ECO:0000259" key="12">
    <source>
        <dbReference type="Pfam" id="PF02518"/>
    </source>
</evidence>
<evidence type="ECO:0000256" key="3">
    <source>
        <dbReference type="ARBA" id="ARBA00022679"/>
    </source>
</evidence>
<dbReference type="InterPro" id="IPR036890">
    <property type="entry name" value="HATPase_C_sf"/>
</dbReference>
<comment type="subcellular location">
    <subcellularLocation>
        <location evidence="1">Cell membrane</location>
        <topology evidence="1">Multi-pass membrane protein</topology>
    </subcellularLocation>
</comment>
<protein>
    <submittedName>
        <fullName evidence="15">LytS/YhcK type 5TM receptor domain-containing protein</fullName>
    </submittedName>
</protein>
<feature type="domain" description="Histidine kinase/HSP90-like ATPase" evidence="12">
    <location>
        <begin position="322"/>
        <end position="412"/>
    </location>
</feature>
<feature type="transmembrane region" description="Helical" evidence="11">
    <location>
        <begin position="144"/>
        <end position="166"/>
    </location>
</feature>
<feature type="transmembrane region" description="Helical" evidence="11">
    <location>
        <begin position="110"/>
        <end position="132"/>
    </location>
</feature>
<dbReference type="Proteomes" id="UP001606099">
    <property type="component" value="Unassembled WGS sequence"/>
</dbReference>
<accession>A0ABW7FTF2</accession>
<keyword evidence="4 11" id="KW-0812">Transmembrane</keyword>
<keyword evidence="16" id="KW-1185">Reference proteome</keyword>
<sequence length="413" mass="44997">MPTLLDQLELVLQLLQQTCVFLVIAWLLAQTPLAAPLLQLQPGWRRLWACAAVFTGFCLLGTWLGLPVNDSLANIRAIGAVLGGWLGGPVVGLGVGLAGGLHRYSLGGPTALACMVATAITGLLAGLAHALLRAQGREAWLWRPMLVGLAAMLAEALQMGLILLLTQPRDTAWAVVRAVAAPMLLANSLGAAAFMRMLLDRQAMAERLRQAVAVRAQQQLLAQAEIRLLHAQVNPHFLFNALNTLAAVIRQNPPRARELVQHLADWFRSNLKRPQEDATLQEEFAHVRAYLEIEQARFGQRLQLELALPEALSHVRLPAFSLQPLVENAIKHGCSQRLEDGVLRLWADAEGAWVRVHVQDNAGLYRAPAPGHEGLGLSLVHKRLQARFGNTAGLSVRCEPLQHTCVTLTLPLP</sequence>
<gene>
    <name evidence="15" type="ORF">ACG0Z6_05025</name>
</gene>
<evidence type="ECO:0000256" key="10">
    <source>
        <dbReference type="ARBA" id="ARBA00023136"/>
    </source>
</evidence>
<dbReference type="SUPFAM" id="SSF55874">
    <property type="entry name" value="ATPase domain of HSP90 chaperone/DNA topoisomerase II/histidine kinase"/>
    <property type="match status" value="1"/>
</dbReference>
<feature type="domain" description="Signal transduction histidine kinase internal region" evidence="13">
    <location>
        <begin position="224"/>
        <end position="302"/>
    </location>
</feature>
<evidence type="ECO:0000256" key="2">
    <source>
        <dbReference type="ARBA" id="ARBA00022475"/>
    </source>
</evidence>
<keyword evidence="6" id="KW-0418">Kinase</keyword>
<dbReference type="InterPro" id="IPR050640">
    <property type="entry name" value="Bact_2-comp_sensor_kinase"/>
</dbReference>
<dbReference type="RefSeq" id="WP_394459084.1">
    <property type="nucleotide sequence ID" value="NZ_JBIGHZ010000002.1"/>
</dbReference>
<evidence type="ECO:0000256" key="8">
    <source>
        <dbReference type="ARBA" id="ARBA00022989"/>
    </source>
</evidence>
<keyword evidence="8 11" id="KW-1133">Transmembrane helix</keyword>
<keyword evidence="3" id="KW-0808">Transferase</keyword>
<dbReference type="Gene3D" id="1.10.1760.20">
    <property type="match status" value="1"/>
</dbReference>
<dbReference type="Pfam" id="PF02518">
    <property type="entry name" value="HATPase_c"/>
    <property type="match status" value="1"/>
</dbReference>
<evidence type="ECO:0000313" key="15">
    <source>
        <dbReference type="EMBL" id="MFG6447602.1"/>
    </source>
</evidence>
<dbReference type="Pfam" id="PF07694">
    <property type="entry name" value="5TM-5TMR_LYT"/>
    <property type="match status" value="1"/>
</dbReference>
<dbReference type="PANTHER" id="PTHR34220">
    <property type="entry name" value="SENSOR HISTIDINE KINASE YPDA"/>
    <property type="match status" value="1"/>
</dbReference>
<dbReference type="InterPro" id="IPR011620">
    <property type="entry name" value="Sig_transdc_His_kinase_LytS_TM"/>
</dbReference>
<feature type="domain" description="Signal transduction histidine kinase 5TM receptor LytS transmembrane region" evidence="14">
    <location>
        <begin position="34"/>
        <end position="200"/>
    </location>
</feature>
<evidence type="ECO:0000256" key="6">
    <source>
        <dbReference type="ARBA" id="ARBA00022777"/>
    </source>
</evidence>
<dbReference type="PANTHER" id="PTHR34220:SF10">
    <property type="entry name" value="SENSOR HISTIDINE KINASE BTSS"/>
    <property type="match status" value="1"/>
</dbReference>
<keyword evidence="10 11" id="KW-0472">Membrane</keyword>
<keyword evidence="5" id="KW-0547">Nucleotide-binding</keyword>
<evidence type="ECO:0000259" key="14">
    <source>
        <dbReference type="Pfam" id="PF07694"/>
    </source>
</evidence>
<feature type="transmembrane region" description="Helical" evidence="11">
    <location>
        <begin position="46"/>
        <end position="66"/>
    </location>
</feature>
<dbReference type="InterPro" id="IPR003594">
    <property type="entry name" value="HATPase_dom"/>
</dbReference>
<organism evidence="15 16">
    <name type="scientific">Roseateles rivi</name>
    <dbReference type="NCBI Taxonomy" id="3299028"/>
    <lineage>
        <taxon>Bacteria</taxon>
        <taxon>Pseudomonadati</taxon>
        <taxon>Pseudomonadota</taxon>
        <taxon>Betaproteobacteria</taxon>
        <taxon>Burkholderiales</taxon>
        <taxon>Sphaerotilaceae</taxon>
        <taxon>Roseateles</taxon>
    </lineage>
</organism>
<comment type="caution">
    <text evidence="15">The sequence shown here is derived from an EMBL/GenBank/DDBJ whole genome shotgun (WGS) entry which is preliminary data.</text>
</comment>
<name>A0ABW7FTF2_9BURK</name>
<dbReference type="EMBL" id="JBIGHZ010000002">
    <property type="protein sequence ID" value="MFG6447602.1"/>
    <property type="molecule type" value="Genomic_DNA"/>
</dbReference>
<keyword evidence="2" id="KW-1003">Cell membrane</keyword>
<evidence type="ECO:0000256" key="9">
    <source>
        <dbReference type="ARBA" id="ARBA00023012"/>
    </source>
</evidence>
<evidence type="ECO:0000259" key="13">
    <source>
        <dbReference type="Pfam" id="PF06580"/>
    </source>
</evidence>
<dbReference type="Pfam" id="PF06580">
    <property type="entry name" value="His_kinase"/>
    <property type="match status" value="1"/>
</dbReference>
<proteinExistence type="predicted"/>
<evidence type="ECO:0000313" key="16">
    <source>
        <dbReference type="Proteomes" id="UP001606099"/>
    </source>
</evidence>
<feature type="transmembrane region" description="Helical" evidence="11">
    <location>
        <begin position="178"/>
        <end position="199"/>
    </location>
</feature>
<evidence type="ECO:0000256" key="1">
    <source>
        <dbReference type="ARBA" id="ARBA00004651"/>
    </source>
</evidence>
<evidence type="ECO:0000256" key="7">
    <source>
        <dbReference type="ARBA" id="ARBA00022840"/>
    </source>
</evidence>
<dbReference type="InterPro" id="IPR010559">
    <property type="entry name" value="Sig_transdc_His_kin_internal"/>
</dbReference>
<evidence type="ECO:0000256" key="4">
    <source>
        <dbReference type="ARBA" id="ARBA00022692"/>
    </source>
</evidence>
<evidence type="ECO:0000256" key="11">
    <source>
        <dbReference type="SAM" id="Phobius"/>
    </source>
</evidence>
<keyword evidence="7" id="KW-0067">ATP-binding</keyword>
<feature type="transmembrane region" description="Helical" evidence="11">
    <location>
        <begin position="78"/>
        <end position="98"/>
    </location>
</feature>
<reference evidence="15 16" key="1">
    <citation type="submission" date="2024-08" db="EMBL/GenBank/DDBJ databases">
        <authorList>
            <person name="Lu H."/>
        </authorList>
    </citation>
    <scope>NUCLEOTIDE SEQUENCE [LARGE SCALE GENOMIC DNA]</scope>
    <source>
        <strain evidence="15 16">BYS180W</strain>
    </source>
</reference>
<keyword evidence="9" id="KW-0902">Two-component regulatory system</keyword>
<evidence type="ECO:0000256" key="5">
    <source>
        <dbReference type="ARBA" id="ARBA00022741"/>
    </source>
</evidence>
<keyword evidence="15" id="KW-0675">Receptor</keyword>